<accession>A0A9W5KXF3</accession>
<evidence type="ECO:0000313" key="2">
    <source>
        <dbReference type="EMBL" id="EJR72002.1"/>
    </source>
</evidence>
<dbReference type="Pfam" id="PF06855">
    <property type="entry name" value="YozE_SAM_like"/>
    <property type="match status" value="1"/>
</dbReference>
<comment type="caution">
    <text evidence="2">The sequence shown here is derived from an EMBL/GenBank/DDBJ whole genome shotgun (WGS) entry which is preliminary data.</text>
</comment>
<dbReference type="EMBL" id="AHFG01000030">
    <property type="protein sequence ID" value="EJR72002.1"/>
    <property type="molecule type" value="Genomic_DNA"/>
</dbReference>
<evidence type="ECO:0000259" key="1">
    <source>
        <dbReference type="Pfam" id="PF06855"/>
    </source>
</evidence>
<protein>
    <recommendedName>
        <fullName evidence="1">YozE SAM-like domain-containing protein</fullName>
    </recommendedName>
</protein>
<name>A0A9W5KXF3_BACCE</name>
<gene>
    <name evidence="2" type="ORF">IK5_02900</name>
</gene>
<organism evidence="2 3">
    <name type="scientific">Bacillus cereus VD154</name>
    <dbReference type="NCBI Taxonomy" id="1053238"/>
    <lineage>
        <taxon>Bacteria</taxon>
        <taxon>Bacillati</taxon>
        <taxon>Bacillota</taxon>
        <taxon>Bacilli</taxon>
        <taxon>Bacillales</taxon>
        <taxon>Bacillaceae</taxon>
        <taxon>Bacillus</taxon>
        <taxon>Bacillus cereus group</taxon>
    </lineage>
</organism>
<dbReference type="InterPro" id="IPR023089">
    <property type="entry name" value="YozE_SAM-like"/>
</dbReference>
<sequence length="72" mass="8570">MLTYKEWLLQFKEIDLPIGDMATAIELDAHFPNTNDYESIQEYVKTNPTLHGFIRVFEYSFKMFCESTQKKI</sequence>
<reference evidence="2 3" key="1">
    <citation type="submission" date="2012-04" db="EMBL/GenBank/DDBJ databases">
        <title>The Genome Sequence of Bacillus cereus VD154.</title>
        <authorList>
            <consortium name="The Broad Institute Genome Sequencing Platform"/>
            <consortium name="The Broad Institute Genome Sequencing Center for Infectious Disease"/>
            <person name="Feldgarden M."/>
            <person name="Van der Auwera G.A."/>
            <person name="Mahillon J."/>
            <person name="Duprez V."/>
            <person name="Timmery S."/>
            <person name="Mattelet C."/>
            <person name="Dierick K."/>
            <person name="Sun M."/>
            <person name="Yu Z."/>
            <person name="Zhu L."/>
            <person name="Hu X."/>
            <person name="Shank E.B."/>
            <person name="Swiecicka I."/>
            <person name="Hansen B.M."/>
            <person name="Andrup L."/>
            <person name="Young S.K."/>
            <person name="Zeng Q."/>
            <person name="Gargeya S."/>
            <person name="Fitzgerald M."/>
            <person name="Haas B."/>
            <person name="Abouelleil A."/>
            <person name="Alvarado L."/>
            <person name="Arachchi H.M."/>
            <person name="Berlin A."/>
            <person name="Chapman S.B."/>
            <person name="Goldberg J."/>
            <person name="Griggs A."/>
            <person name="Gujja S."/>
            <person name="Hansen M."/>
            <person name="Howarth C."/>
            <person name="Imamovic A."/>
            <person name="Larimer J."/>
            <person name="McCowen C."/>
            <person name="Montmayeur A."/>
            <person name="Murphy C."/>
            <person name="Neiman D."/>
            <person name="Pearson M."/>
            <person name="Priest M."/>
            <person name="Roberts A."/>
            <person name="Saif S."/>
            <person name="Shea T."/>
            <person name="Sisk P."/>
            <person name="Sykes S."/>
            <person name="Wortman J."/>
            <person name="Nusbaum C."/>
            <person name="Birren B."/>
        </authorList>
    </citation>
    <scope>NUCLEOTIDE SEQUENCE [LARGE SCALE GENOMIC DNA]</scope>
    <source>
        <strain evidence="2 3">VD154</strain>
    </source>
</reference>
<proteinExistence type="predicted"/>
<dbReference type="AlphaFoldDB" id="A0A9W5KXF3"/>
<dbReference type="SUPFAM" id="SSF140652">
    <property type="entry name" value="YozE-like"/>
    <property type="match status" value="1"/>
</dbReference>
<dbReference type="Gene3D" id="1.10.150.260">
    <property type="entry name" value="YozE SAM-like"/>
    <property type="match status" value="1"/>
</dbReference>
<dbReference type="InterPro" id="IPR036806">
    <property type="entry name" value="YozE_SAM-like_sf"/>
</dbReference>
<feature type="domain" description="YozE SAM-like" evidence="1">
    <location>
        <begin position="4"/>
        <end position="64"/>
    </location>
</feature>
<evidence type="ECO:0000313" key="3">
    <source>
        <dbReference type="Proteomes" id="UP000006967"/>
    </source>
</evidence>
<dbReference type="Proteomes" id="UP000006967">
    <property type="component" value="Unassembled WGS sequence"/>
</dbReference>